<dbReference type="SUPFAM" id="SSF52266">
    <property type="entry name" value="SGNH hydrolase"/>
    <property type="match status" value="1"/>
</dbReference>
<dbReference type="KEGG" id="mik:FOE78_14650"/>
<proteinExistence type="predicted"/>
<gene>
    <name evidence="3" type="ORF">FOE78_14650</name>
</gene>
<evidence type="ECO:0000313" key="3">
    <source>
        <dbReference type="EMBL" id="QDP96994.1"/>
    </source>
</evidence>
<evidence type="ECO:0000259" key="2">
    <source>
        <dbReference type="Pfam" id="PF13472"/>
    </source>
</evidence>
<evidence type="ECO:0000256" key="1">
    <source>
        <dbReference type="SAM" id="MobiDB-lite"/>
    </source>
</evidence>
<organism evidence="3 4">
    <name type="scientific">Microlunatus elymi</name>
    <dbReference type="NCBI Taxonomy" id="2596828"/>
    <lineage>
        <taxon>Bacteria</taxon>
        <taxon>Bacillati</taxon>
        <taxon>Actinomycetota</taxon>
        <taxon>Actinomycetes</taxon>
        <taxon>Propionibacteriales</taxon>
        <taxon>Propionibacteriaceae</taxon>
        <taxon>Microlunatus</taxon>
    </lineage>
</organism>
<keyword evidence="4" id="KW-1185">Reference proteome</keyword>
<dbReference type="GO" id="GO:0016787">
    <property type="term" value="F:hydrolase activity"/>
    <property type="evidence" value="ECO:0007669"/>
    <property type="project" value="UniProtKB-KW"/>
</dbReference>
<dbReference type="EMBL" id="CP041692">
    <property type="protein sequence ID" value="QDP96994.1"/>
    <property type="molecule type" value="Genomic_DNA"/>
</dbReference>
<dbReference type="InterPro" id="IPR036514">
    <property type="entry name" value="SGNH_hydro_sf"/>
</dbReference>
<keyword evidence="3" id="KW-0378">Hydrolase</keyword>
<dbReference type="AlphaFoldDB" id="A0A516Q0P1"/>
<accession>A0A516Q0P1</accession>
<sequence>MARAVVSREESAMRYRRQGQLVPDGPNRPSRQRPVLRTLLSALAGLLMLAGCAGPGDHPASDHEPTAAPAPSPGPSATGRPALKLVAIGDSIPFNAALDCPGCTGFVERYATALEHATQRPVETNNLSEHTGLTLPGLMAELPVYKPDLTNADAIVVGIAHNSNVLNEDTPCGTPFNETTSTLEDWSKVTHACAATSADRYRRQFDKLYGTIAAWRAGRSTVLLTINKYNDWIGLKAAHLTGSQQRQTIWVHDAWNRMICRSAEQHGFTCVDVYHAFNGPQGTESPGSLLADDYTHPSNSGNALIAELLIDKGFDPLLRR</sequence>
<evidence type="ECO:0000313" key="4">
    <source>
        <dbReference type="Proteomes" id="UP000319263"/>
    </source>
</evidence>
<feature type="region of interest" description="Disordered" evidence="1">
    <location>
        <begin position="55"/>
        <end position="81"/>
    </location>
</feature>
<feature type="compositionally biased region" description="Basic and acidic residues" evidence="1">
    <location>
        <begin position="1"/>
        <end position="13"/>
    </location>
</feature>
<dbReference type="Gene3D" id="3.40.50.1110">
    <property type="entry name" value="SGNH hydrolase"/>
    <property type="match status" value="1"/>
</dbReference>
<reference evidence="3 4" key="1">
    <citation type="submission" date="2019-07" db="EMBL/GenBank/DDBJ databases">
        <title>Microlunatus dokdonensis sp. nov. isolated from the rhizospheric soil of the wild plant Elymus tsukushiensis.</title>
        <authorList>
            <person name="Ghim S.-Y."/>
            <person name="Hwang Y.-J."/>
            <person name="Son J.-S."/>
            <person name="Shin J.-H."/>
        </authorList>
    </citation>
    <scope>NUCLEOTIDE SEQUENCE [LARGE SCALE GENOMIC DNA]</scope>
    <source>
        <strain evidence="3 4">KUDC0627</strain>
    </source>
</reference>
<feature type="domain" description="SGNH hydrolase-type esterase" evidence="2">
    <location>
        <begin position="87"/>
        <end position="304"/>
    </location>
</feature>
<name>A0A516Q0P1_9ACTN</name>
<dbReference type="CDD" id="cd00229">
    <property type="entry name" value="SGNH_hydrolase"/>
    <property type="match status" value="1"/>
</dbReference>
<dbReference type="Proteomes" id="UP000319263">
    <property type="component" value="Chromosome"/>
</dbReference>
<dbReference type="OrthoDB" id="8215557at2"/>
<feature type="region of interest" description="Disordered" evidence="1">
    <location>
        <begin position="1"/>
        <end position="32"/>
    </location>
</feature>
<dbReference type="InterPro" id="IPR013830">
    <property type="entry name" value="SGNH_hydro"/>
</dbReference>
<protein>
    <submittedName>
        <fullName evidence="3">SGNH/GDSL hydrolase family protein</fullName>
    </submittedName>
</protein>
<dbReference type="Pfam" id="PF13472">
    <property type="entry name" value="Lipase_GDSL_2"/>
    <property type="match status" value="1"/>
</dbReference>